<feature type="domain" description="HYR" evidence="3">
    <location>
        <begin position="75"/>
        <end position="162"/>
    </location>
</feature>
<dbReference type="InterPro" id="IPR003410">
    <property type="entry name" value="HYR_dom"/>
</dbReference>
<reference evidence="4" key="2">
    <citation type="submission" date="2020-02" db="EMBL/GenBank/DDBJ databases">
        <authorList>
            <person name="Littmann E."/>
            <person name="Sorbara M."/>
        </authorList>
    </citation>
    <scope>NUCLEOTIDE SEQUENCE</scope>
    <source>
        <strain evidence="4">MSK.22.53</strain>
    </source>
</reference>
<dbReference type="RefSeq" id="WP_118315574.1">
    <property type="nucleotide sequence ID" value="NZ_JAAIRM010000007.1"/>
</dbReference>
<sequence>MGKNRKIIAGITIVAVVVGGISFFATANMRDYSKAEKQYKHGNYKEAMKIYSSLGEYKDSRDKYELSSHMNKVSKDNNMPVINGTPTEKVTVNRGDTSFDITTWVQNTLKISDDITTAEKMKTTIDDGGLDVNVIGEYNIKYMISDEAGNSAETTFVVSVREPSIVRDAYEEAKAIDHTNVEKSEYSVIYHGITISSEEQEWLEDGAVYRSLAKKLEGFYMETLGKGMYNPTGNDSITLVCGIEKKPTWEEMKPYVDKASLVVTRENTLESVMRAFQSLDCVVGNFDYANKIFDFEISDLKKASSDLGISEKMLGYTLAMLDEYAPTVEFGDNNYKCTWMRR</sequence>
<name>A0AAJ3KIB6_MEDGN</name>
<dbReference type="AlphaFoldDB" id="A0AAJ3KIB6"/>
<proteinExistence type="predicted"/>
<evidence type="ECO:0000313" key="5">
    <source>
        <dbReference type="Proteomes" id="UP001296643"/>
    </source>
</evidence>
<evidence type="ECO:0000256" key="1">
    <source>
        <dbReference type="ARBA" id="ARBA00022737"/>
    </source>
</evidence>
<keyword evidence="2" id="KW-0472">Membrane</keyword>
<gene>
    <name evidence="4" type="ORF">G4958_06005</name>
</gene>
<dbReference type="EMBL" id="JAAIRM010000007">
    <property type="protein sequence ID" value="NSI18907.1"/>
    <property type="molecule type" value="Genomic_DNA"/>
</dbReference>
<evidence type="ECO:0000313" key="4">
    <source>
        <dbReference type="EMBL" id="NSI18907.1"/>
    </source>
</evidence>
<accession>A0AAJ3KIB6</accession>
<feature type="transmembrane region" description="Helical" evidence="2">
    <location>
        <begin position="7"/>
        <end position="27"/>
    </location>
</feature>
<keyword evidence="2" id="KW-1133">Transmembrane helix</keyword>
<dbReference type="PROSITE" id="PS50825">
    <property type="entry name" value="HYR"/>
    <property type="match status" value="1"/>
</dbReference>
<dbReference type="InterPro" id="IPR013783">
    <property type="entry name" value="Ig-like_fold"/>
</dbReference>
<dbReference type="Proteomes" id="UP001296643">
    <property type="component" value="Unassembled WGS sequence"/>
</dbReference>
<organism evidence="4 5">
    <name type="scientific">Mediterraneibacter gnavus</name>
    <name type="common">Ruminococcus gnavus</name>
    <dbReference type="NCBI Taxonomy" id="33038"/>
    <lineage>
        <taxon>Bacteria</taxon>
        <taxon>Bacillati</taxon>
        <taxon>Bacillota</taxon>
        <taxon>Clostridia</taxon>
        <taxon>Lachnospirales</taxon>
        <taxon>Lachnospiraceae</taxon>
        <taxon>Mediterraneibacter</taxon>
    </lineage>
</organism>
<protein>
    <submittedName>
        <fullName evidence="4">DUF5011 domain-containing protein</fullName>
    </submittedName>
</protein>
<reference evidence="4" key="1">
    <citation type="journal article" date="2020" name="Cell Host Microbe">
        <title>Functional and Genomic Variation between Human-Derived Isolates of Lachnospiraceae Reveals Inter- and Intra-Species Diversity.</title>
        <authorList>
            <person name="Sorbara M.T."/>
            <person name="Littmann E.R."/>
            <person name="Fontana E."/>
            <person name="Moody T.U."/>
            <person name="Kohout C.E."/>
            <person name="Gjonbalaj M."/>
            <person name="Eaton V."/>
            <person name="Seok R."/>
            <person name="Leiner I.M."/>
            <person name="Pamer E.G."/>
        </authorList>
    </citation>
    <scope>NUCLEOTIDE SEQUENCE</scope>
    <source>
        <strain evidence="4">MSK.22.53</strain>
    </source>
</reference>
<keyword evidence="1" id="KW-0677">Repeat</keyword>
<dbReference type="Gene3D" id="2.60.40.10">
    <property type="entry name" value="Immunoglobulins"/>
    <property type="match status" value="1"/>
</dbReference>
<comment type="caution">
    <text evidence="4">The sequence shown here is derived from an EMBL/GenBank/DDBJ whole genome shotgun (WGS) entry which is preliminary data.</text>
</comment>
<keyword evidence="2" id="KW-0812">Transmembrane</keyword>
<evidence type="ECO:0000259" key="3">
    <source>
        <dbReference type="PROSITE" id="PS50825"/>
    </source>
</evidence>
<evidence type="ECO:0000256" key="2">
    <source>
        <dbReference type="SAM" id="Phobius"/>
    </source>
</evidence>